<comment type="caution">
    <text evidence="8">The sequence shown here is derived from an EMBL/GenBank/DDBJ whole genome shotgun (WGS) entry which is preliminary data.</text>
</comment>
<evidence type="ECO:0000256" key="6">
    <source>
        <dbReference type="SAM" id="MobiDB-lite"/>
    </source>
</evidence>
<feature type="region of interest" description="Disordered" evidence="6">
    <location>
        <begin position="174"/>
        <end position="205"/>
    </location>
</feature>
<dbReference type="GO" id="GO:0003700">
    <property type="term" value="F:DNA-binding transcription factor activity"/>
    <property type="evidence" value="ECO:0007669"/>
    <property type="project" value="InterPro"/>
</dbReference>
<dbReference type="OrthoDB" id="777519at2759"/>
<evidence type="ECO:0000313" key="9">
    <source>
        <dbReference type="Proteomes" id="UP000639772"/>
    </source>
</evidence>
<dbReference type="Pfam" id="PF00847">
    <property type="entry name" value="AP2"/>
    <property type="match status" value="1"/>
</dbReference>
<dbReference type="InterPro" id="IPR050913">
    <property type="entry name" value="AP2/ERF_ERF"/>
</dbReference>
<dbReference type="InterPro" id="IPR036955">
    <property type="entry name" value="AP2/ERF_dom_sf"/>
</dbReference>
<dbReference type="GO" id="GO:0003677">
    <property type="term" value="F:DNA binding"/>
    <property type="evidence" value="ECO:0007669"/>
    <property type="project" value="UniProtKB-KW"/>
</dbReference>
<dbReference type="GO" id="GO:0005634">
    <property type="term" value="C:nucleus"/>
    <property type="evidence" value="ECO:0007669"/>
    <property type="project" value="UniProtKB-SubCell"/>
</dbReference>
<gene>
    <name evidence="8" type="ORF">HPP92_003599</name>
</gene>
<proteinExistence type="predicted"/>
<keyword evidence="5" id="KW-0539">Nucleus</keyword>
<dbReference type="AlphaFoldDB" id="A0A835VLM8"/>
<name>A0A835VLM8_VANPL</name>
<dbReference type="SMART" id="SM00380">
    <property type="entry name" value="AP2"/>
    <property type="match status" value="1"/>
</dbReference>
<organism evidence="8 9">
    <name type="scientific">Vanilla planifolia</name>
    <name type="common">Vanilla</name>
    <dbReference type="NCBI Taxonomy" id="51239"/>
    <lineage>
        <taxon>Eukaryota</taxon>
        <taxon>Viridiplantae</taxon>
        <taxon>Streptophyta</taxon>
        <taxon>Embryophyta</taxon>
        <taxon>Tracheophyta</taxon>
        <taxon>Spermatophyta</taxon>
        <taxon>Magnoliopsida</taxon>
        <taxon>Liliopsida</taxon>
        <taxon>Asparagales</taxon>
        <taxon>Orchidaceae</taxon>
        <taxon>Vanilloideae</taxon>
        <taxon>Vanilleae</taxon>
        <taxon>Vanilla</taxon>
    </lineage>
</organism>
<evidence type="ECO:0000256" key="5">
    <source>
        <dbReference type="ARBA" id="ARBA00023242"/>
    </source>
</evidence>
<evidence type="ECO:0000256" key="3">
    <source>
        <dbReference type="ARBA" id="ARBA00023125"/>
    </source>
</evidence>
<dbReference type="InterPro" id="IPR001471">
    <property type="entry name" value="AP2/ERF_dom"/>
</dbReference>
<keyword evidence="2" id="KW-0805">Transcription regulation</keyword>
<dbReference type="SUPFAM" id="SSF54171">
    <property type="entry name" value="DNA-binding domain"/>
    <property type="match status" value="1"/>
</dbReference>
<evidence type="ECO:0000256" key="2">
    <source>
        <dbReference type="ARBA" id="ARBA00023015"/>
    </source>
</evidence>
<dbReference type="FunFam" id="3.30.730.10:FF:000001">
    <property type="entry name" value="Ethylene-responsive transcription factor 2"/>
    <property type="match status" value="1"/>
</dbReference>
<dbReference type="PROSITE" id="PS51032">
    <property type="entry name" value="AP2_ERF"/>
    <property type="match status" value="1"/>
</dbReference>
<reference evidence="8 9" key="1">
    <citation type="journal article" date="2020" name="Nat. Food">
        <title>A phased Vanilla planifolia genome enables genetic improvement of flavour and production.</title>
        <authorList>
            <person name="Hasing T."/>
            <person name="Tang H."/>
            <person name="Brym M."/>
            <person name="Khazi F."/>
            <person name="Huang T."/>
            <person name="Chambers A.H."/>
        </authorList>
    </citation>
    <scope>NUCLEOTIDE SEQUENCE [LARGE SCALE GENOMIC DNA]</scope>
    <source>
        <tissue evidence="8">Leaf</tissue>
    </source>
</reference>
<keyword evidence="4" id="KW-0804">Transcription</keyword>
<keyword evidence="3" id="KW-0238">DNA-binding</keyword>
<dbReference type="PANTHER" id="PTHR31194:SF140">
    <property type="entry name" value="ETHYLENE-RESPONSIVE TRANSCRIPTION FACTOR CRF2"/>
    <property type="match status" value="1"/>
</dbReference>
<dbReference type="Proteomes" id="UP000639772">
    <property type="component" value="Chromosome 1"/>
</dbReference>
<dbReference type="Gene3D" id="3.30.730.10">
    <property type="entry name" value="AP2/ERF domain"/>
    <property type="match status" value="1"/>
</dbReference>
<dbReference type="CDD" id="cd00018">
    <property type="entry name" value="AP2"/>
    <property type="match status" value="1"/>
</dbReference>
<feature type="compositionally biased region" description="Pro residues" evidence="6">
    <location>
        <begin position="182"/>
        <end position="195"/>
    </location>
</feature>
<protein>
    <recommendedName>
        <fullName evidence="7">AP2/ERF domain-containing protein</fullName>
    </recommendedName>
</protein>
<evidence type="ECO:0000256" key="1">
    <source>
        <dbReference type="ARBA" id="ARBA00004123"/>
    </source>
</evidence>
<dbReference type="EMBL" id="JADCNM010000001">
    <property type="protein sequence ID" value="KAG0503527.1"/>
    <property type="molecule type" value="Genomic_DNA"/>
</dbReference>
<feature type="region of interest" description="Disordered" evidence="6">
    <location>
        <begin position="81"/>
        <end position="125"/>
    </location>
</feature>
<comment type="subcellular location">
    <subcellularLocation>
        <location evidence="1">Nucleus</location>
    </subcellularLocation>
</comment>
<accession>A0A835VLM8</accession>
<dbReference type="InterPro" id="IPR016177">
    <property type="entry name" value="DNA-bd_dom_sf"/>
</dbReference>
<evidence type="ECO:0000259" key="7">
    <source>
        <dbReference type="PROSITE" id="PS51032"/>
    </source>
</evidence>
<sequence length="320" mass="35399">MEELQLPQIKHTVHIDVTTKPLCRPPLQRPGKSDIGCCGARTVRFFCDDFEATDSSDDDECCYERRRVKRYVQEIRLEDRPSTTSGVDAGRPAKVRASASRRKKKAIGPAGAEKPNPLSGAPRFRGVRRRPWGKFAAEIRDPTRRVRVWLGTYNTAEEAAMVYDTAAIKLRGPDAATNFSSRPPPSVPPSQPPANNPSESNLSVSAGYESSVDSHIICSPTSVLRGFPSTARAVEPEKSGFGFLEDFVDDFMVFDELPFFDEFLDMGGVSQPMFFEDLPPVPLFFSNESATGFDLGSSAHENGDNFCDNIVDLFPPDHLM</sequence>
<feature type="domain" description="AP2/ERF" evidence="7">
    <location>
        <begin position="123"/>
        <end position="180"/>
    </location>
</feature>
<evidence type="ECO:0000313" key="8">
    <source>
        <dbReference type="EMBL" id="KAG0503527.1"/>
    </source>
</evidence>
<evidence type="ECO:0000256" key="4">
    <source>
        <dbReference type="ARBA" id="ARBA00023163"/>
    </source>
</evidence>
<dbReference type="PRINTS" id="PR00367">
    <property type="entry name" value="ETHRSPELEMNT"/>
</dbReference>
<dbReference type="PANTHER" id="PTHR31194">
    <property type="entry name" value="SHN SHINE , DNA BINDING / TRANSCRIPTION FACTOR"/>
    <property type="match status" value="1"/>
</dbReference>